<keyword evidence="2" id="KW-1185">Reference proteome</keyword>
<name>A0A9Q3CHK5_9BASI</name>
<evidence type="ECO:0000313" key="2">
    <source>
        <dbReference type="Proteomes" id="UP000765509"/>
    </source>
</evidence>
<protein>
    <submittedName>
        <fullName evidence="1">Uncharacterized protein</fullName>
    </submittedName>
</protein>
<proteinExistence type="predicted"/>
<accession>A0A9Q3CHK5</accession>
<comment type="caution">
    <text evidence="1">The sequence shown here is derived from an EMBL/GenBank/DDBJ whole genome shotgun (WGS) entry which is preliminary data.</text>
</comment>
<gene>
    <name evidence="1" type="ORF">O181_025189</name>
</gene>
<reference evidence="1" key="1">
    <citation type="submission" date="2021-03" db="EMBL/GenBank/DDBJ databases">
        <title>Draft genome sequence of rust myrtle Austropuccinia psidii MF-1, a brazilian biotype.</title>
        <authorList>
            <person name="Quecine M.C."/>
            <person name="Pachon D.M.R."/>
            <person name="Bonatelli M.L."/>
            <person name="Correr F.H."/>
            <person name="Franceschini L.M."/>
            <person name="Leite T.F."/>
            <person name="Margarido G.R.A."/>
            <person name="Almeida C.A."/>
            <person name="Ferrarezi J.A."/>
            <person name="Labate C.A."/>
        </authorList>
    </citation>
    <scope>NUCLEOTIDE SEQUENCE</scope>
    <source>
        <strain evidence="1">MF-1</strain>
    </source>
</reference>
<sequence>MCANWVNHNAEHWEHELRVCKRLEGGYPLGICMQAEVELHNPNMYTFVHVCCGAEQKLYKNVPGNHAKPSSQISQMHPLNAPCWRTPPNYRTDAGVFQVNVRGAYGDY</sequence>
<dbReference type="AlphaFoldDB" id="A0A9Q3CHK5"/>
<dbReference type="Proteomes" id="UP000765509">
    <property type="component" value="Unassembled WGS sequence"/>
</dbReference>
<evidence type="ECO:0000313" key="1">
    <source>
        <dbReference type="EMBL" id="MBW0485474.1"/>
    </source>
</evidence>
<dbReference type="EMBL" id="AVOT02008183">
    <property type="protein sequence ID" value="MBW0485474.1"/>
    <property type="molecule type" value="Genomic_DNA"/>
</dbReference>
<organism evidence="1 2">
    <name type="scientific">Austropuccinia psidii MF-1</name>
    <dbReference type="NCBI Taxonomy" id="1389203"/>
    <lineage>
        <taxon>Eukaryota</taxon>
        <taxon>Fungi</taxon>
        <taxon>Dikarya</taxon>
        <taxon>Basidiomycota</taxon>
        <taxon>Pucciniomycotina</taxon>
        <taxon>Pucciniomycetes</taxon>
        <taxon>Pucciniales</taxon>
        <taxon>Sphaerophragmiaceae</taxon>
        <taxon>Austropuccinia</taxon>
    </lineage>
</organism>